<accession>A0A2P2KN14</accession>
<evidence type="ECO:0000313" key="1">
    <source>
        <dbReference type="EMBL" id="MBX07114.1"/>
    </source>
</evidence>
<name>A0A2P2KN14_RHIMU</name>
<sequence>MCYTSMLMRMSHWDRGLLDWMWNTLMTEDSVAVPHLTVSGRLRLAIYVLPLLIGPVAGFASRSRE</sequence>
<dbReference type="AlphaFoldDB" id="A0A2P2KN14"/>
<proteinExistence type="predicted"/>
<organism evidence="1">
    <name type="scientific">Rhizophora mucronata</name>
    <name type="common">Asiatic mangrove</name>
    <dbReference type="NCBI Taxonomy" id="61149"/>
    <lineage>
        <taxon>Eukaryota</taxon>
        <taxon>Viridiplantae</taxon>
        <taxon>Streptophyta</taxon>
        <taxon>Embryophyta</taxon>
        <taxon>Tracheophyta</taxon>
        <taxon>Spermatophyta</taxon>
        <taxon>Magnoliopsida</taxon>
        <taxon>eudicotyledons</taxon>
        <taxon>Gunneridae</taxon>
        <taxon>Pentapetalae</taxon>
        <taxon>rosids</taxon>
        <taxon>fabids</taxon>
        <taxon>Malpighiales</taxon>
        <taxon>Rhizophoraceae</taxon>
        <taxon>Rhizophora</taxon>
    </lineage>
</organism>
<protein>
    <submittedName>
        <fullName evidence="1">Uncharacterized protein MANES_03G130500</fullName>
    </submittedName>
</protein>
<dbReference type="EMBL" id="GGEC01026630">
    <property type="protein sequence ID" value="MBX07114.1"/>
    <property type="molecule type" value="Transcribed_RNA"/>
</dbReference>
<reference evidence="1" key="1">
    <citation type="submission" date="2018-02" db="EMBL/GenBank/DDBJ databases">
        <title>Rhizophora mucronata_Transcriptome.</title>
        <authorList>
            <person name="Meera S.P."/>
            <person name="Sreeshan A."/>
            <person name="Augustine A."/>
        </authorList>
    </citation>
    <scope>NUCLEOTIDE SEQUENCE</scope>
    <source>
        <tissue evidence="1">Leaf</tissue>
    </source>
</reference>